<gene>
    <name evidence="3" type="ORF">BBK82_26370</name>
</gene>
<protein>
    <recommendedName>
        <fullName evidence="2">CBM2 domain-containing protein</fullName>
    </recommendedName>
</protein>
<keyword evidence="4" id="KW-1185">Reference proteome</keyword>
<dbReference type="InterPro" id="IPR008965">
    <property type="entry name" value="CBM2/CBM3_carb-bd_dom_sf"/>
</dbReference>
<name>A0A1B2HMZ7_9PSEU</name>
<dbReference type="GO" id="GO:0004553">
    <property type="term" value="F:hydrolase activity, hydrolyzing O-glycosyl compounds"/>
    <property type="evidence" value="ECO:0007669"/>
    <property type="project" value="InterPro"/>
</dbReference>
<evidence type="ECO:0000313" key="4">
    <source>
        <dbReference type="Proteomes" id="UP000093053"/>
    </source>
</evidence>
<reference evidence="3 4" key="1">
    <citation type="submission" date="2016-07" db="EMBL/GenBank/DDBJ databases">
        <title>Complete genome sequence of the Lentzea guizhouensis DHS C013.</title>
        <authorList>
            <person name="Cao C."/>
        </authorList>
    </citation>
    <scope>NUCLEOTIDE SEQUENCE [LARGE SCALE GENOMIC DNA]</scope>
    <source>
        <strain evidence="3 4">DHS C013</strain>
    </source>
</reference>
<dbReference type="GO" id="GO:0030247">
    <property type="term" value="F:polysaccharide binding"/>
    <property type="evidence" value="ECO:0007669"/>
    <property type="project" value="UniProtKB-UniRule"/>
</dbReference>
<dbReference type="EMBL" id="CP016793">
    <property type="protein sequence ID" value="ANZ39076.1"/>
    <property type="molecule type" value="Genomic_DNA"/>
</dbReference>
<dbReference type="PROSITE" id="PS51257">
    <property type="entry name" value="PROKAR_LIPOPROTEIN"/>
    <property type="match status" value="1"/>
</dbReference>
<proteinExistence type="predicted"/>
<dbReference type="GO" id="GO:0005975">
    <property type="term" value="P:carbohydrate metabolic process"/>
    <property type="evidence" value="ECO:0007669"/>
    <property type="project" value="InterPro"/>
</dbReference>
<feature type="compositionally biased region" description="Pro residues" evidence="1">
    <location>
        <begin position="175"/>
        <end position="193"/>
    </location>
</feature>
<dbReference type="OrthoDB" id="3401948at2"/>
<dbReference type="InterPro" id="IPR012291">
    <property type="entry name" value="CBM2_carb-bd_dom_sf"/>
</dbReference>
<dbReference type="Gene3D" id="2.60.40.290">
    <property type="match status" value="1"/>
</dbReference>
<evidence type="ECO:0000259" key="2">
    <source>
        <dbReference type="PROSITE" id="PS51173"/>
    </source>
</evidence>
<dbReference type="InterPro" id="IPR035437">
    <property type="entry name" value="SNase_OB-fold_sf"/>
</dbReference>
<dbReference type="KEGG" id="led:BBK82_26370"/>
<dbReference type="STRING" id="1586287.BBK82_26370"/>
<dbReference type="Proteomes" id="UP000093053">
    <property type="component" value="Chromosome"/>
</dbReference>
<organism evidence="3 4">
    <name type="scientific">Lentzea guizhouensis</name>
    <dbReference type="NCBI Taxonomy" id="1586287"/>
    <lineage>
        <taxon>Bacteria</taxon>
        <taxon>Bacillati</taxon>
        <taxon>Actinomycetota</taxon>
        <taxon>Actinomycetes</taxon>
        <taxon>Pseudonocardiales</taxon>
        <taxon>Pseudonocardiaceae</taxon>
        <taxon>Lentzea</taxon>
    </lineage>
</organism>
<feature type="region of interest" description="Disordered" evidence="1">
    <location>
        <begin position="168"/>
        <end position="194"/>
    </location>
</feature>
<dbReference type="InterPro" id="IPR001919">
    <property type="entry name" value="CBD2"/>
</dbReference>
<dbReference type="PROSITE" id="PS51173">
    <property type="entry name" value="CBM2"/>
    <property type="match status" value="1"/>
</dbReference>
<dbReference type="SUPFAM" id="SSF49384">
    <property type="entry name" value="Carbohydrate-binding domain"/>
    <property type="match status" value="1"/>
</dbReference>
<evidence type="ECO:0000313" key="3">
    <source>
        <dbReference type="EMBL" id="ANZ39076.1"/>
    </source>
</evidence>
<dbReference type="AlphaFoldDB" id="A0A1B2HMZ7"/>
<dbReference type="RefSeq" id="WP_065917419.1">
    <property type="nucleotide sequence ID" value="NZ_CP016793.1"/>
</dbReference>
<accession>A0A1B2HMZ7</accession>
<dbReference type="Pfam" id="PF00553">
    <property type="entry name" value="CBM_2"/>
    <property type="match status" value="1"/>
</dbReference>
<dbReference type="SMART" id="SM00637">
    <property type="entry name" value="CBD_II"/>
    <property type="match status" value="1"/>
</dbReference>
<feature type="domain" description="CBM2" evidence="2">
    <location>
        <begin position="187"/>
        <end position="297"/>
    </location>
</feature>
<evidence type="ECO:0000256" key="1">
    <source>
        <dbReference type="SAM" id="MobiDB-lite"/>
    </source>
</evidence>
<dbReference type="Gene3D" id="2.40.50.90">
    <property type="match status" value="1"/>
</dbReference>
<dbReference type="SUPFAM" id="SSF50199">
    <property type="entry name" value="Staphylococcal nuclease"/>
    <property type="match status" value="1"/>
</dbReference>
<sequence>MTRPLTAVLLALVLTACGSGEPTPQPSPTRPVLKPPTLISDAPEEVPQVVRSVPDPITVEMADGKRFRIALLAPPAECWAPQALAFARTTLLVRPVRLSSVTPGEASLLLEDGTDYALLAIREGVLRAQGADVGKYTDAEMAAAQADRGLWGPPCEGLDNPRTTTKAVASTPVTTTPPPPPPAGPTPPPPPRPCAVDYRITARWEGGFTADVTLRNTSASPVNGWTVGWTFGRDQAVTQMWRAKLLRGTGSVRAMNEDYTAEIAPGGSVTFGFNGSFRGANPEPSAFTLNGSACAVQ</sequence>